<organism evidence="1">
    <name type="scientific">Polytomella parva</name>
    <dbReference type="NCBI Taxonomy" id="51329"/>
    <lineage>
        <taxon>Eukaryota</taxon>
        <taxon>Viridiplantae</taxon>
        <taxon>Chlorophyta</taxon>
        <taxon>core chlorophytes</taxon>
        <taxon>Chlorophyceae</taxon>
        <taxon>CS clade</taxon>
        <taxon>Chlamydomonadales</taxon>
        <taxon>Chlamydomonadaceae</taxon>
        <taxon>Polytomella</taxon>
    </lineage>
</organism>
<protein>
    <submittedName>
        <fullName evidence="1">Uncharacterized protein</fullName>
    </submittedName>
</protein>
<reference evidence="1" key="1">
    <citation type="submission" date="2021-01" db="EMBL/GenBank/DDBJ databases">
        <authorList>
            <person name="Corre E."/>
            <person name="Pelletier E."/>
            <person name="Niang G."/>
            <person name="Scheremetjew M."/>
            <person name="Finn R."/>
            <person name="Kale V."/>
            <person name="Holt S."/>
            <person name="Cochrane G."/>
            <person name="Meng A."/>
            <person name="Brown T."/>
            <person name="Cohen L."/>
        </authorList>
    </citation>
    <scope>NUCLEOTIDE SEQUENCE</scope>
    <source>
        <strain evidence="1">SAG 63-3</strain>
    </source>
</reference>
<name>A0A7S0V620_9CHLO</name>
<sequence>MSLPVTIQKERSQECSLESDLHYHEGVSEENNFLNNGDDRHIDGLLSSRGSITGGDKRRSLEENPHYTRRISSPKYILSSNGSSSLNSLKSPDISTSLRIPLKNKDIVAQNLESTTEGLFITTQQHSSQIHRLIAGLEFLESQVIRQDQTLGKLQKQVAVRRWHFASRDILYVS</sequence>
<accession>A0A7S0V620</accession>
<gene>
    <name evidence="1" type="ORF">PPAR00522_LOCUS14916</name>
</gene>
<dbReference type="AlphaFoldDB" id="A0A7S0V620"/>
<dbReference type="EMBL" id="HBFM01023009">
    <property type="protein sequence ID" value="CAD8780496.1"/>
    <property type="molecule type" value="Transcribed_RNA"/>
</dbReference>
<evidence type="ECO:0000313" key="1">
    <source>
        <dbReference type="EMBL" id="CAD8780496.1"/>
    </source>
</evidence>
<proteinExistence type="predicted"/>